<feature type="region of interest" description="Disordered" evidence="1">
    <location>
        <begin position="313"/>
        <end position="335"/>
    </location>
</feature>
<dbReference type="PANTHER" id="PTHR32309:SF13">
    <property type="entry name" value="FERRIC ENTEROBACTIN TRANSPORT PROTEIN FEPE"/>
    <property type="match status" value="1"/>
</dbReference>
<dbReference type="InterPro" id="IPR050445">
    <property type="entry name" value="Bact_polysacc_biosynth/exp"/>
</dbReference>
<evidence type="ECO:0000313" key="3">
    <source>
        <dbReference type="EMBL" id="CAG4974253.1"/>
    </source>
</evidence>
<evidence type="ECO:0000313" key="4">
    <source>
        <dbReference type="Proteomes" id="UP000680116"/>
    </source>
</evidence>
<evidence type="ECO:0000256" key="2">
    <source>
        <dbReference type="SAM" id="Phobius"/>
    </source>
</evidence>
<feature type="transmembrane region" description="Helical" evidence="2">
    <location>
        <begin position="36"/>
        <end position="58"/>
    </location>
</feature>
<keyword evidence="2" id="KW-0472">Membrane</keyword>
<keyword evidence="2" id="KW-0812">Transmembrane</keyword>
<dbReference type="RefSeq" id="WP_215218227.1">
    <property type="nucleotide sequence ID" value="NZ_OU015430.1"/>
</dbReference>
<dbReference type="EMBL" id="OU015430">
    <property type="protein sequence ID" value="CAG4974253.1"/>
    <property type="molecule type" value="Genomic_DNA"/>
</dbReference>
<organism evidence="3 4">
    <name type="scientific">Novilysobacter luteus</name>
    <dbReference type="NCBI Taxonomy" id="2822368"/>
    <lineage>
        <taxon>Bacteria</taxon>
        <taxon>Pseudomonadati</taxon>
        <taxon>Pseudomonadota</taxon>
        <taxon>Gammaproteobacteria</taxon>
        <taxon>Lysobacterales</taxon>
        <taxon>Lysobacteraceae</taxon>
        <taxon>Novilysobacter</taxon>
    </lineage>
</organism>
<accession>A0ABM8UG10</accession>
<evidence type="ECO:0008006" key="5">
    <source>
        <dbReference type="Google" id="ProtNLM"/>
    </source>
</evidence>
<feature type="transmembrane region" description="Helical" evidence="2">
    <location>
        <begin position="438"/>
        <end position="459"/>
    </location>
</feature>
<dbReference type="InterPro" id="IPR014345">
    <property type="entry name" value="XrtA_polysacc_chain"/>
</dbReference>
<keyword evidence="2" id="KW-1133">Transmembrane helix</keyword>
<reference evidence="3 4" key="1">
    <citation type="submission" date="2021-04" db="EMBL/GenBank/DDBJ databases">
        <authorList>
            <person name="Rodrigo-Torres L."/>
            <person name="Arahal R. D."/>
            <person name="Lucena T."/>
        </authorList>
    </citation>
    <scope>NUCLEOTIDE SEQUENCE [LARGE SCALE GENOMIC DNA]</scope>
    <source>
        <strain evidence="3 4">CECT 30171</strain>
    </source>
</reference>
<evidence type="ECO:0000256" key="1">
    <source>
        <dbReference type="SAM" id="MobiDB-lite"/>
    </source>
</evidence>
<keyword evidence="4" id="KW-1185">Reference proteome</keyword>
<feature type="transmembrane region" description="Helical" evidence="2">
    <location>
        <begin position="501"/>
        <end position="521"/>
    </location>
</feature>
<dbReference type="NCBIfam" id="TIGR03007">
    <property type="entry name" value="pepcterm_ChnLen"/>
    <property type="match status" value="1"/>
</dbReference>
<proteinExistence type="predicted"/>
<sequence length="526" mass="58943">MNAIALPARRTAVAVSDALPPDELVPVLLAECRRHALPIAATFGAVALLALLVGLFLLPRNYVASTTILARESDIIQPLLEGRAVATGVTDRAGMARQVIFSRKVLEDILATGGWLADNPSPIERDRRMERIQENTRVTSPREDLVHIVYSDSDAERTFRVTERLAELFIAESLETKERESREAYEFIDSQVQAYHRKLIEAEENLQAYRSRNADAQPDSTAEVNNRVSALRTQVSQNRMELQEHRSRAAALASQLSRESAVTAVQTRANLYGAQLVELQSQVDLLLLNYTEQYPDVVRLRHQIADIKRAMQEDAARPDTAAQGGTPFESAQLNPHYQQLRQQRDEALREMAATNARLGVSQSMLGEELGRRRSIVNAEGALAELTRDYEVNRDLYQDLLRRRENARVSMQLDQEERGLTLRVQDPATMPLRPTGLRFMHFAIGGLMLAILLPLGVVFLRARFDPRIRSASHLSRRIGAPLLAVIPTYHTPAERRQDVARVALSFAIVATVVVAYGLVYGYKQLYA</sequence>
<protein>
    <recommendedName>
        <fullName evidence="5">Polysaccharide chain length determinant protein, PEP-CTERM locus subfamily</fullName>
    </recommendedName>
</protein>
<gene>
    <name evidence="3" type="ORF">LYB30171_01634</name>
</gene>
<name>A0ABM8UG10_9GAMM</name>
<dbReference type="PANTHER" id="PTHR32309">
    <property type="entry name" value="TYROSINE-PROTEIN KINASE"/>
    <property type="match status" value="1"/>
</dbReference>
<dbReference type="Proteomes" id="UP000680116">
    <property type="component" value="Chromosome"/>
</dbReference>